<protein>
    <submittedName>
        <fullName evidence="2">Uncharacterized protein</fullName>
    </submittedName>
</protein>
<accession>A0AA39JQX1</accession>
<feature type="compositionally biased region" description="Low complexity" evidence="1">
    <location>
        <begin position="53"/>
        <end position="67"/>
    </location>
</feature>
<dbReference type="RefSeq" id="XP_060325275.1">
    <property type="nucleotide sequence ID" value="XM_060478197.1"/>
</dbReference>
<dbReference type="Proteomes" id="UP001175211">
    <property type="component" value="Unassembled WGS sequence"/>
</dbReference>
<feature type="region of interest" description="Disordered" evidence="1">
    <location>
        <begin position="51"/>
        <end position="81"/>
    </location>
</feature>
<name>A0AA39JQX1_ARMTA</name>
<sequence>MSLPTRQQFFYKGRHPISRDPTSLDYQLPPTCMLALILRALPHCAIQPDSEEIPVSPESSLPSLTPSTNDIDDRDQMPEGTALPVPHIDLAAHERERYLAALACMHIAISADLPSEEINKDNFDDLPDLIPITDNEDDSFSDDETSSDNDDDQGGCSLLSSDTDNDPAPPAAPAIPANADSADSDSDSDYSFVKHSRSCPHPLAFTMSMAATVEQNLCTEAPILHPGVYTIDILNDFVEAFKKAMKS</sequence>
<keyword evidence="3" id="KW-1185">Reference proteome</keyword>
<dbReference type="AlphaFoldDB" id="A0AA39JQX1"/>
<feature type="compositionally biased region" description="Acidic residues" evidence="1">
    <location>
        <begin position="134"/>
        <end position="153"/>
    </location>
</feature>
<dbReference type="EMBL" id="JAUEPS010000052">
    <property type="protein sequence ID" value="KAK0444928.1"/>
    <property type="molecule type" value="Genomic_DNA"/>
</dbReference>
<proteinExistence type="predicted"/>
<comment type="caution">
    <text evidence="2">The sequence shown here is derived from an EMBL/GenBank/DDBJ whole genome shotgun (WGS) entry which is preliminary data.</text>
</comment>
<dbReference type="GeneID" id="85361745"/>
<gene>
    <name evidence="2" type="ORF">EV420DRAFT_1648642</name>
</gene>
<feature type="region of interest" description="Disordered" evidence="1">
    <location>
        <begin position="122"/>
        <end position="191"/>
    </location>
</feature>
<reference evidence="2" key="1">
    <citation type="submission" date="2023-06" db="EMBL/GenBank/DDBJ databases">
        <authorList>
            <consortium name="Lawrence Berkeley National Laboratory"/>
            <person name="Ahrendt S."/>
            <person name="Sahu N."/>
            <person name="Indic B."/>
            <person name="Wong-Bajracharya J."/>
            <person name="Merenyi Z."/>
            <person name="Ke H.-M."/>
            <person name="Monk M."/>
            <person name="Kocsube S."/>
            <person name="Drula E."/>
            <person name="Lipzen A."/>
            <person name="Balint B."/>
            <person name="Henrissat B."/>
            <person name="Andreopoulos B."/>
            <person name="Martin F.M."/>
            <person name="Harder C.B."/>
            <person name="Rigling D."/>
            <person name="Ford K.L."/>
            <person name="Foster G.D."/>
            <person name="Pangilinan J."/>
            <person name="Papanicolaou A."/>
            <person name="Barry K."/>
            <person name="LaButti K."/>
            <person name="Viragh M."/>
            <person name="Koriabine M."/>
            <person name="Yan M."/>
            <person name="Riley R."/>
            <person name="Champramary S."/>
            <person name="Plett K.L."/>
            <person name="Tsai I.J."/>
            <person name="Slot J."/>
            <person name="Sipos G."/>
            <person name="Plett J."/>
            <person name="Nagy L.G."/>
            <person name="Grigoriev I.V."/>
        </authorList>
    </citation>
    <scope>NUCLEOTIDE SEQUENCE</scope>
    <source>
        <strain evidence="2">CCBAS 213</strain>
    </source>
</reference>
<organism evidence="2 3">
    <name type="scientific">Armillaria tabescens</name>
    <name type="common">Ringless honey mushroom</name>
    <name type="synonym">Agaricus tabescens</name>
    <dbReference type="NCBI Taxonomy" id="1929756"/>
    <lineage>
        <taxon>Eukaryota</taxon>
        <taxon>Fungi</taxon>
        <taxon>Dikarya</taxon>
        <taxon>Basidiomycota</taxon>
        <taxon>Agaricomycotina</taxon>
        <taxon>Agaricomycetes</taxon>
        <taxon>Agaricomycetidae</taxon>
        <taxon>Agaricales</taxon>
        <taxon>Marasmiineae</taxon>
        <taxon>Physalacriaceae</taxon>
        <taxon>Desarmillaria</taxon>
    </lineage>
</organism>
<evidence type="ECO:0000256" key="1">
    <source>
        <dbReference type="SAM" id="MobiDB-lite"/>
    </source>
</evidence>
<evidence type="ECO:0000313" key="2">
    <source>
        <dbReference type="EMBL" id="KAK0444928.1"/>
    </source>
</evidence>
<evidence type="ECO:0000313" key="3">
    <source>
        <dbReference type="Proteomes" id="UP001175211"/>
    </source>
</evidence>